<feature type="compositionally biased region" description="Low complexity" evidence="1">
    <location>
        <begin position="205"/>
        <end position="227"/>
    </location>
</feature>
<keyword evidence="4" id="KW-1185">Reference proteome</keyword>
<gene>
    <name evidence="3" type="ORF">DMC30DRAFT_443750</name>
</gene>
<keyword evidence="2" id="KW-1133">Transmembrane helix</keyword>
<accession>A0A5C5G4H2</accession>
<protein>
    <submittedName>
        <fullName evidence="3">Uncharacterized protein</fullName>
    </submittedName>
</protein>
<comment type="caution">
    <text evidence="3">The sequence shown here is derived from an EMBL/GenBank/DDBJ whole genome shotgun (WGS) entry which is preliminary data.</text>
</comment>
<evidence type="ECO:0000256" key="1">
    <source>
        <dbReference type="SAM" id="MobiDB-lite"/>
    </source>
</evidence>
<evidence type="ECO:0000256" key="2">
    <source>
        <dbReference type="SAM" id="Phobius"/>
    </source>
</evidence>
<feature type="compositionally biased region" description="Pro residues" evidence="1">
    <location>
        <begin position="8"/>
        <end position="33"/>
    </location>
</feature>
<dbReference type="Proteomes" id="UP000311382">
    <property type="component" value="Unassembled WGS sequence"/>
</dbReference>
<feature type="transmembrane region" description="Helical" evidence="2">
    <location>
        <begin position="82"/>
        <end position="104"/>
    </location>
</feature>
<feature type="region of interest" description="Disordered" evidence="1">
    <location>
        <begin position="205"/>
        <end position="245"/>
    </location>
</feature>
<feature type="region of interest" description="Disordered" evidence="1">
    <location>
        <begin position="1"/>
        <end position="37"/>
    </location>
</feature>
<name>A0A5C5G4H2_9BASI</name>
<dbReference type="AlphaFoldDB" id="A0A5C5G4H2"/>
<proteinExistence type="predicted"/>
<dbReference type="EMBL" id="SOZI01000005">
    <property type="protein sequence ID" value="TNY24037.1"/>
    <property type="molecule type" value="Genomic_DNA"/>
</dbReference>
<evidence type="ECO:0000313" key="3">
    <source>
        <dbReference type="EMBL" id="TNY24037.1"/>
    </source>
</evidence>
<sequence>MSSSSAPPSRPVPPASTATAPPPGPTSQQPPAPSVDDEVDLSTLRFLRTSLRTPYLPWLLRLSLFTLAAKLVRVLAPPLLRFVARLTAWTWAALTAVVRFAAWASMWSGVVALAAWLLVGLGAAAVYVALSAKPHVRRWARERPAQATLARKAAVGAAAWGGVRWVAGKSAGMAVVVGYAGWEAWAFAARGNKGQGARAATAEPVVAVSSSSSPEEDQPAGNAAAQRSSRDAARPPSGDDVDVDVDDAELERWARQAKEALLRDSLLRQGRKAGGAGARADSAADDGRGYDGLEGGVGESGVEGGAVASTTTAKDAGGARDERAGSGSLAL</sequence>
<organism evidence="3 4">
    <name type="scientific">Rhodotorula diobovata</name>
    <dbReference type="NCBI Taxonomy" id="5288"/>
    <lineage>
        <taxon>Eukaryota</taxon>
        <taxon>Fungi</taxon>
        <taxon>Dikarya</taxon>
        <taxon>Basidiomycota</taxon>
        <taxon>Pucciniomycotina</taxon>
        <taxon>Microbotryomycetes</taxon>
        <taxon>Sporidiobolales</taxon>
        <taxon>Sporidiobolaceae</taxon>
        <taxon>Rhodotorula</taxon>
    </lineage>
</organism>
<keyword evidence="2" id="KW-0472">Membrane</keyword>
<feature type="region of interest" description="Disordered" evidence="1">
    <location>
        <begin position="272"/>
        <end position="331"/>
    </location>
</feature>
<feature type="compositionally biased region" description="Gly residues" evidence="1">
    <location>
        <begin position="292"/>
        <end position="304"/>
    </location>
</feature>
<keyword evidence="2" id="KW-0812">Transmembrane</keyword>
<evidence type="ECO:0000313" key="4">
    <source>
        <dbReference type="Proteomes" id="UP000311382"/>
    </source>
</evidence>
<reference evidence="3 4" key="1">
    <citation type="submission" date="2019-03" db="EMBL/GenBank/DDBJ databases">
        <title>Rhodosporidium diobovatum UCD-FST 08-225 genome sequencing, assembly, and annotation.</title>
        <authorList>
            <person name="Fakankun I.U."/>
            <person name="Fristensky B."/>
            <person name="Levin D.B."/>
        </authorList>
    </citation>
    <scope>NUCLEOTIDE SEQUENCE [LARGE SCALE GENOMIC DNA]</scope>
    <source>
        <strain evidence="3 4">UCD-FST 08-225</strain>
    </source>
</reference>
<feature type="transmembrane region" description="Helical" evidence="2">
    <location>
        <begin position="110"/>
        <end position="130"/>
    </location>
</feature>